<keyword evidence="5 7" id="KW-0067">ATP-binding</keyword>
<dbReference type="GO" id="GO:0016887">
    <property type="term" value="F:ATP hydrolysis activity"/>
    <property type="evidence" value="ECO:0007669"/>
    <property type="project" value="InterPro"/>
</dbReference>
<evidence type="ECO:0000256" key="3">
    <source>
        <dbReference type="ARBA" id="ARBA00022475"/>
    </source>
</evidence>
<feature type="domain" description="ABC transporter" evidence="6">
    <location>
        <begin position="55"/>
        <end position="306"/>
    </location>
</feature>
<keyword evidence="2" id="KW-0813">Transport</keyword>
<evidence type="ECO:0000256" key="2">
    <source>
        <dbReference type="ARBA" id="ARBA00022448"/>
    </source>
</evidence>
<reference evidence="7 8" key="1">
    <citation type="submission" date="2019-02" db="EMBL/GenBank/DDBJ databases">
        <title>Genomic Encyclopedia of Type Strains, Phase IV (KMG-IV): sequencing the most valuable type-strain genomes for metagenomic binning, comparative biology and taxonomic classification.</title>
        <authorList>
            <person name="Goeker M."/>
        </authorList>
    </citation>
    <scope>NUCLEOTIDE SEQUENCE [LARGE SCALE GENOMIC DNA]</scope>
    <source>
        <strain evidence="7 8">DSM 16618</strain>
    </source>
</reference>
<dbReference type="AlphaFoldDB" id="A0A4Q7MW46"/>
<organism evidence="7 8">
    <name type="scientific">Kerstersia gyiorum</name>
    <dbReference type="NCBI Taxonomy" id="206506"/>
    <lineage>
        <taxon>Bacteria</taxon>
        <taxon>Pseudomonadati</taxon>
        <taxon>Pseudomonadota</taxon>
        <taxon>Betaproteobacteria</taxon>
        <taxon>Burkholderiales</taxon>
        <taxon>Alcaligenaceae</taxon>
        <taxon>Kerstersia</taxon>
    </lineage>
</organism>
<dbReference type="NCBIfam" id="NF007739">
    <property type="entry name" value="PRK10419.1"/>
    <property type="match status" value="2"/>
</dbReference>
<dbReference type="PANTHER" id="PTHR43776:SF7">
    <property type="entry name" value="D,D-DIPEPTIDE TRANSPORT ATP-BINDING PROTEIN DDPF-RELATED"/>
    <property type="match status" value="1"/>
</dbReference>
<evidence type="ECO:0000256" key="1">
    <source>
        <dbReference type="ARBA" id="ARBA00005417"/>
    </source>
</evidence>
<dbReference type="SUPFAM" id="SSF52540">
    <property type="entry name" value="P-loop containing nucleoside triphosphate hydrolases"/>
    <property type="match status" value="2"/>
</dbReference>
<sequence length="603" mass="65203">MNTSHTSANAGLLRQMQGGADRRDLQFFAARSHAPATAPGPHDSSSAALPQAALLQVQGLSIALPASGSDRPYAVRDVSYDVHAGEILCLVGESGSGKSMSANAIMGLLPDYLQPEAGRILFRGRDLLQTGEEDMRKLRGREIAMVFQEPLSALNPVMTVGDQILEVLRVHQAYPGPQGVQRVLELLEFVGLPEPATLYKAYPFRLSGGQRQRVVIAMALALEPGLLIADEPTTALDVTTQAQILALIKRIQREKGMGVVFVTHDFGVVAEIADRVAVMERGVLVEQGPAVQVLEKPQHPYTRKLIAAVPGRRGTALPDMNEGCVMRVDGLRKVYASGSRLLGTRREVVAADDVSFAVHQGETLGIVGESGSGKSTIGKCLLRLTHVDGGAIHFGGVDITRMSEREFRPLRKDVQMIFQDPFASLNPRHTVGRIITDGPRANGVPMAEAERRARALLERVGLEASAYDRHPGQFSGGQRQRIGIARALALEPRLLVADESVSALDVSVQEQVLALLADLQRSLNIAMIFITHDLRVAAQICHRVAVMHKGKVVEYGPAASIFDAPSDPYTQRLVQAIPGQQWYSRLMDERLQAGGMQATPGMA</sequence>
<dbReference type="PANTHER" id="PTHR43776">
    <property type="entry name" value="TRANSPORT ATP-BINDING PROTEIN"/>
    <property type="match status" value="1"/>
</dbReference>
<dbReference type="GO" id="GO:0015833">
    <property type="term" value="P:peptide transport"/>
    <property type="evidence" value="ECO:0007669"/>
    <property type="project" value="InterPro"/>
</dbReference>
<dbReference type="Proteomes" id="UP000292039">
    <property type="component" value="Unassembled WGS sequence"/>
</dbReference>
<dbReference type="FunFam" id="3.40.50.300:FF:000016">
    <property type="entry name" value="Oligopeptide ABC transporter ATP-binding component"/>
    <property type="match status" value="2"/>
</dbReference>
<comment type="similarity">
    <text evidence="1">Belongs to the ABC transporter superfamily.</text>
</comment>
<name>A0A4Q7MW46_9BURK</name>
<keyword evidence="3" id="KW-1003">Cell membrane</keyword>
<dbReference type="Pfam" id="PF08352">
    <property type="entry name" value="oligo_HPY"/>
    <property type="match status" value="2"/>
</dbReference>
<dbReference type="InterPro" id="IPR003593">
    <property type="entry name" value="AAA+_ATPase"/>
</dbReference>
<feature type="domain" description="ABC transporter" evidence="6">
    <location>
        <begin position="326"/>
        <end position="574"/>
    </location>
</feature>
<protein>
    <submittedName>
        <fullName evidence="7">Peptide/nickel transport system ATP-binding protein</fullName>
    </submittedName>
</protein>
<evidence type="ECO:0000259" key="6">
    <source>
        <dbReference type="PROSITE" id="PS50893"/>
    </source>
</evidence>
<accession>A0A4Q7MW46</accession>
<keyword evidence="4" id="KW-0547">Nucleotide-binding</keyword>
<dbReference type="Gene3D" id="3.40.50.300">
    <property type="entry name" value="P-loop containing nucleotide triphosphate hydrolases"/>
    <property type="match status" value="2"/>
</dbReference>
<dbReference type="GO" id="GO:0005524">
    <property type="term" value="F:ATP binding"/>
    <property type="evidence" value="ECO:0007669"/>
    <property type="project" value="UniProtKB-KW"/>
</dbReference>
<dbReference type="EMBL" id="SGWZ01000001">
    <property type="protein sequence ID" value="RZS73262.1"/>
    <property type="molecule type" value="Genomic_DNA"/>
</dbReference>
<dbReference type="CDD" id="cd03257">
    <property type="entry name" value="ABC_NikE_OppD_transporters"/>
    <property type="match status" value="2"/>
</dbReference>
<dbReference type="RefSeq" id="WP_238591454.1">
    <property type="nucleotide sequence ID" value="NZ_CBCSEB010000003.1"/>
</dbReference>
<dbReference type="PROSITE" id="PS50893">
    <property type="entry name" value="ABC_TRANSPORTER_2"/>
    <property type="match status" value="2"/>
</dbReference>
<evidence type="ECO:0000313" key="7">
    <source>
        <dbReference type="EMBL" id="RZS73262.1"/>
    </source>
</evidence>
<dbReference type="PROSITE" id="PS00211">
    <property type="entry name" value="ABC_TRANSPORTER_1"/>
    <property type="match status" value="2"/>
</dbReference>
<evidence type="ECO:0000313" key="8">
    <source>
        <dbReference type="Proteomes" id="UP000292039"/>
    </source>
</evidence>
<proteinExistence type="inferred from homology"/>
<dbReference type="InterPro" id="IPR003439">
    <property type="entry name" value="ABC_transporter-like_ATP-bd"/>
</dbReference>
<evidence type="ECO:0000256" key="4">
    <source>
        <dbReference type="ARBA" id="ARBA00022741"/>
    </source>
</evidence>
<comment type="caution">
    <text evidence="7">The sequence shown here is derived from an EMBL/GenBank/DDBJ whole genome shotgun (WGS) entry which is preliminary data.</text>
</comment>
<gene>
    <name evidence="7" type="ORF">EV679_0452</name>
</gene>
<dbReference type="GO" id="GO:0055085">
    <property type="term" value="P:transmembrane transport"/>
    <property type="evidence" value="ECO:0007669"/>
    <property type="project" value="UniProtKB-ARBA"/>
</dbReference>
<dbReference type="NCBIfam" id="NF008453">
    <property type="entry name" value="PRK11308.1"/>
    <property type="match status" value="2"/>
</dbReference>
<dbReference type="InterPro" id="IPR013563">
    <property type="entry name" value="Oligopep_ABC_C"/>
</dbReference>
<dbReference type="Pfam" id="PF00005">
    <property type="entry name" value="ABC_tran"/>
    <property type="match status" value="2"/>
</dbReference>
<dbReference type="InterPro" id="IPR050319">
    <property type="entry name" value="ABC_transp_ATP-bind"/>
</dbReference>
<keyword evidence="3" id="KW-0472">Membrane</keyword>
<dbReference type="InterPro" id="IPR027417">
    <property type="entry name" value="P-loop_NTPase"/>
</dbReference>
<dbReference type="InterPro" id="IPR017871">
    <property type="entry name" value="ABC_transporter-like_CS"/>
</dbReference>
<dbReference type="SMART" id="SM00382">
    <property type="entry name" value="AAA"/>
    <property type="match status" value="2"/>
</dbReference>
<evidence type="ECO:0000256" key="5">
    <source>
        <dbReference type="ARBA" id="ARBA00022840"/>
    </source>
</evidence>